<dbReference type="RefSeq" id="WP_002245983.1">
    <property type="nucleotide sequence ID" value="NC_003116.1"/>
</dbReference>
<evidence type="ECO:0000259" key="12">
    <source>
        <dbReference type="Pfam" id="PF00593"/>
    </source>
</evidence>
<dbReference type="InterPro" id="IPR037066">
    <property type="entry name" value="Plug_dom_sf"/>
</dbReference>
<dbReference type="SUPFAM" id="SSF56935">
    <property type="entry name" value="Porins"/>
    <property type="match status" value="1"/>
</dbReference>
<keyword evidence="3 10" id="KW-0813">Transport</keyword>
<proteinExistence type="inferred from homology"/>
<dbReference type="PROSITE" id="PS52016">
    <property type="entry name" value="TONB_DEPENDENT_REC_3"/>
    <property type="match status" value="1"/>
</dbReference>
<keyword evidence="4 10" id="KW-1134">Transmembrane beta strand</keyword>
<keyword evidence="6 11" id="KW-0798">TonB box</keyword>
<evidence type="ECO:0000313" key="15">
    <source>
        <dbReference type="Proteomes" id="UP000000626"/>
    </source>
</evidence>
<evidence type="ECO:0000256" key="8">
    <source>
        <dbReference type="ARBA" id="ARBA00023170"/>
    </source>
</evidence>
<dbReference type="InterPro" id="IPR036942">
    <property type="entry name" value="Beta-barrel_TonB_sf"/>
</dbReference>
<evidence type="ECO:0000256" key="6">
    <source>
        <dbReference type="ARBA" id="ARBA00023077"/>
    </source>
</evidence>
<sequence length="706" mass="77926">MGKANAFTAPITVVNYDEQALNNTEARTLVDAVAKKDASVWQFGGESNTLTGLYFRGYQLDSRQFSVNGLAGMYGTQGTASVQVGSAQLIKGASTAVNGMDPEGAVSGSVNIETKKAADEGNRKIGLGWFSNNRAQGTFDLGQRFGENKAFGVRANGKLRHGDTPRHGYSEDNKEFAVNADYRGETLRVAFDSIYAKRKTNGGRARMQDIQNAGGRLFGAPDGKTNLLPSWNWQNTAGQTNMLTFEWDAFDNAQITGGIGYNKARYYGTLISPTVCLNATSTCTDMQNTNASGKVTARNYDYNTGTARLTDQYFRTLSMNLSARGEFETGPVTHNWSTAFDRVIRQRKTINGSGNGNSKIEVKANENIANQLASFKADYPNSWAKTANLDANIKVNSLALSDTLGFVDNKYRLTLGGRFQAVEYTDKKKSQSGDAKRFSPMLMAAWVSQPDLVVYGNYMEDLERADIKTDDSGETTMAKPRVSRQFEVGVRKNWGNFVTTLNAFQIKRPGYWRGQTTTNAKTKKKTLTYGDNSDFARYKAQGGAAGDEQGMERSRGIEFNTYANLLNNTLRPTLGLMYLQSTVKNYPNAADNLVNGVQVANPRVIAKAGLEWDTPFAKGLTLNGNVSYFGKSYQDTKKQYAFPSYTLVDVGARYKTKLGKNTLTVSSSVENLFNKNYWQVQRGQFDRSFAVVGMPRTYWLKAELDF</sequence>
<dbReference type="Gene3D" id="2.40.170.20">
    <property type="entry name" value="TonB-dependent receptor, beta-barrel domain"/>
    <property type="match status" value="1"/>
</dbReference>
<keyword evidence="8 14" id="KW-0675">Receptor</keyword>
<dbReference type="GeneID" id="93385856"/>
<keyword evidence="7 10" id="KW-0472">Membrane</keyword>
<dbReference type="InterPro" id="IPR000531">
    <property type="entry name" value="Beta-barrel_TonB"/>
</dbReference>
<evidence type="ECO:0000256" key="11">
    <source>
        <dbReference type="RuleBase" id="RU003357"/>
    </source>
</evidence>
<keyword evidence="5 10" id="KW-0812">Transmembrane</keyword>
<dbReference type="GO" id="GO:0015344">
    <property type="term" value="F:siderophore uptake transmembrane transporter activity"/>
    <property type="evidence" value="ECO:0007669"/>
    <property type="project" value="TreeGrafter"/>
</dbReference>
<evidence type="ECO:0000313" key="14">
    <source>
        <dbReference type="EMBL" id="CAM08703.1"/>
    </source>
</evidence>
<dbReference type="InterPro" id="IPR012910">
    <property type="entry name" value="Plug_dom"/>
</dbReference>
<organism evidence="14 15">
    <name type="scientific">Neisseria meningitidis serogroup A / serotype 4A (strain DSM 15465 / Z2491)</name>
    <dbReference type="NCBI Taxonomy" id="122587"/>
    <lineage>
        <taxon>Bacteria</taxon>
        <taxon>Pseudomonadati</taxon>
        <taxon>Pseudomonadota</taxon>
        <taxon>Betaproteobacteria</taxon>
        <taxon>Neisseriales</taxon>
        <taxon>Neisseriaceae</taxon>
        <taxon>Neisseria</taxon>
    </lineage>
</organism>
<dbReference type="AlphaFoldDB" id="A0A0U1RJ99"/>
<evidence type="ECO:0000256" key="9">
    <source>
        <dbReference type="ARBA" id="ARBA00023237"/>
    </source>
</evidence>
<keyword evidence="9 10" id="KW-0998">Cell outer membrane</keyword>
<dbReference type="PANTHER" id="PTHR32552">
    <property type="entry name" value="FERRICHROME IRON RECEPTOR-RELATED"/>
    <property type="match status" value="1"/>
</dbReference>
<evidence type="ECO:0000259" key="13">
    <source>
        <dbReference type="Pfam" id="PF07715"/>
    </source>
</evidence>
<reference evidence="14 15" key="1">
    <citation type="journal article" date="2000" name="Nature">
        <title>Complete DNA sequence of a serogroup A strain of Neisseria meningitidis Z2491.</title>
        <authorList>
            <person name="Parkhill J."/>
            <person name="Achtman M."/>
            <person name="James K.D."/>
            <person name="Bentley S.D."/>
            <person name="Churcher C."/>
            <person name="Klee S.R."/>
            <person name="Morelli G."/>
            <person name="Basham D."/>
            <person name="Brown D."/>
            <person name="Chillingworth T."/>
            <person name="Davies R.M."/>
            <person name="Davis P."/>
            <person name="Devlin K."/>
            <person name="Feltwell T."/>
            <person name="Hamlin N."/>
            <person name="Holroyd S."/>
            <person name="Jagels K."/>
            <person name="Leather S."/>
            <person name="Moule S."/>
            <person name="Mungall K."/>
            <person name="Quail M.A."/>
            <person name="Rajandream M.A."/>
            <person name="Rutherford K.M."/>
            <person name="Simmonds M."/>
            <person name="Skelton J."/>
            <person name="Whitehead S."/>
            <person name="Spratt B.G."/>
            <person name="Barrell B.G."/>
        </authorList>
    </citation>
    <scope>NUCLEOTIDE SEQUENCE [LARGE SCALE GENOMIC DNA]</scope>
    <source>
        <strain evidence="15">DSM 15465 / Z2491</strain>
    </source>
</reference>
<dbReference type="Pfam" id="PF00593">
    <property type="entry name" value="TonB_dep_Rec_b-barrel"/>
    <property type="match status" value="1"/>
</dbReference>
<comment type="subcellular location">
    <subcellularLocation>
        <location evidence="1 10">Cell outer membrane</location>
        <topology evidence="1 10">Multi-pass membrane protein</topology>
    </subcellularLocation>
</comment>
<dbReference type="EnsemblBacteria" id="CAM08703">
    <property type="protein sequence ID" value="CAM08703"/>
    <property type="gene ID" value="NMA1558"/>
</dbReference>
<accession>A0A0U1RJ99</accession>
<feature type="domain" description="TonB-dependent receptor-like beta-barrel" evidence="12">
    <location>
        <begin position="212"/>
        <end position="672"/>
    </location>
</feature>
<evidence type="ECO:0000256" key="1">
    <source>
        <dbReference type="ARBA" id="ARBA00004571"/>
    </source>
</evidence>
<dbReference type="HOGENOM" id="CLU_008287_22_0_4"/>
<evidence type="ECO:0000256" key="5">
    <source>
        <dbReference type="ARBA" id="ARBA00022692"/>
    </source>
</evidence>
<evidence type="ECO:0000256" key="3">
    <source>
        <dbReference type="ARBA" id="ARBA00022448"/>
    </source>
</evidence>
<dbReference type="Pfam" id="PF07715">
    <property type="entry name" value="Plug"/>
    <property type="match status" value="1"/>
</dbReference>
<gene>
    <name evidence="14" type="ordered locus">NMA1558</name>
</gene>
<dbReference type="GO" id="GO:0009279">
    <property type="term" value="C:cell outer membrane"/>
    <property type="evidence" value="ECO:0007669"/>
    <property type="project" value="UniProtKB-SubCell"/>
</dbReference>
<evidence type="ECO:0000256" key="7">
    <source>
        <dbReference type="ARBA" id="ARBA00023136"/>
    </source>
</evidence>
<dbReference type="EMBL" id="AL157959">
    <property type="protein sequence ID" value="CAM08703.1"/>
    <property type="molecule type" value="Genomic_DNA"/>
</dbReference>
<dbReference type="PANTHER" id="PTHR32552:SF82">
    <property type="entry name" value="FCUA PROTEIN"/>
    <property type="match status" value="1"/>
</dbReference>
<dbReference type="KEGG" id="nma:NMA1558"/>
<protein>
    <submittedName>
        <fullName evidence="14">TonB-dependent receptor protein</fullName>
    </submittedName>
</protein>
<name>A0A0U1RJ99_NEIMA</name>
<comment type="similarity">
    <text evidence="2 10 11">Belongs to the TonB-dependent receptor family.</text>
</comment>
<evidence type="ECO:0000256" key="4">
    <source>
        <dbReference type="ARBA" id="ARBA00022452"/>
    </source>
</evidence>
<dbReference type="Gene3D" id="2.170.130.10">
    <property type="entry name" value="TonB-dependent receptor, plug domain"/>
    <property type="match status" value="1"/>
</dbReference>
<dbReference type="Proteomes" id="UP000000626">
    <property type="component" value="Chromosome"/>
</dbReference>
<evidence type="ECO:0000256" key="2">
    <source>
        <dbReference type="ARBA" id="ARBA00009810"/>
    </source>
</evidence>
<evidence type="ECO:0000256" key="10">
    <source>
        <dbReference type="PROSITE-ProRule" id="PRU01360"/>
    </source>
</evidence>
<dbReference type="InterPro" id="IPR039426">
    <property type="entry name" value="TonB-dep_rcpt-like"/>
</dbReference>
<feature type="domain" description="TonB-dependent receptor plug" evidence="13">
    <location>
        <begin position="8"/>
        <end position="104"/>
    </location>
</feature>